<feature type="region of interest" description="Disordered" evidence="6">
    <location>
        <begin position="106"/>
        <end position="126"/>
    </location>
</feature>
<organism evidence="9 10">
    <name type="scientific">Abyssobacteria bacterium (strain SURF_5)</name>
    <dbReference type="NCBI Taxonomy" id="2093360"/>
    <lineage>
        <taxon>Bacteria</taxon>
        <taxon>Pseudomonadati</taxon>
        <taxon>Candidatus Hydrogenedentota</taxon>
        <taxon>Candidatus Abyssobacteria</taxon>
    </lineage>
</organism>
<dbReference type="InterPro" id="IPR014284">
    <property type="entry name" value="RNA_pol_sigma-70_dom"/>
</dbReference>
<accession>A0A3A4NN38</accession>
<evidence type="ECO:0000256" key="4">
    <source>
        <dbReference type="ARBA" id="ARBA00023125"/>
    </source>
</evidence>
<evidence type="ECO:0000259" key="8">
    <source>
        <dbReference type="Pfam" id="PF08281"/>
    </source>
</evidence>
<dbReference type="InterPro" id="IPR039425">
    <property type="entry name" value="RNA_pol_sigma-70-like"/>
</dbReference>
<dbReference type="Gene3D" id="1.10.10.10">
    <property type="entry name" value="Winged helix-like DNA-binding domain superfamily/Winged helix DNA-binding domain"/>
    <property type="match status" value="1"/>
</dbReference>
<evidence type="ECO:0000259" key="7">
    <source>
        <dbReference type="Pfam" id="PF04542"/>
    </source>
</evidence>
<reference evidence="9 10" key="1">
    <citation type="journal article" date="2017" name="ISME J.">
        <title>Energy and carbon metabolisms in a deep terrestrial subsurface fluid microbial community.</title>
        <authorList>
            <person name="Momper L."/>
            <person name="Jungbluth S.P."/>
            <person name="Lee M.D."/>
            <person name="Amend J.P."/>
        </authorList>
    </citation>
    <scope>NUCLEOTIDE SEQUENCE [LARGE SCALE GENOMIC DNA]</scope>
    <source>
        <strain evidence="9">SURF_5</strain>
    </source>
</reference>
<keyword evidence="5" id="KW-0804">Transcription</keyword>
<dbReference type="GO" id="GO:0006352">
    <property type="term" value="P:DNA-templated transcription initiation"/>
    <property type="evidence" value="ECO:0007669"/>
    <property type="project" value="InterPro"/>
</dbReference>
<sequence length="207" mass="24567">MIMERRLDQDIPDEALMLQYAGGDLAAFEELLERHRNPLFAYLCRMLGNRESAEDVFQEVFLRIVCSRRRYRERAKFSTWLYKIAHNSCIDMFRREKYRRAESLHEPIQGKDGEQMMPQDFLASGNPGPDELLQRRQISEALKNSIDRLAPEQREVFVLRQYQDLSFREIAKIVQTSESTVKSRMRYALKNLRDMLVEQRVIEEVTS</sequence>
<comment type="similarity">
    <text evidence="1">Belongs to the sigma-70 factor family. ECF subfamily.</text>
</comment>
<gene>
    <name evidence="9" type="ORF">C4520_17350</name>
</gene>
<dbReference type="SUPFAM" id="SSF88946">
    <property type="entry name" value="Sigma2 domain of RNA polymerase sigma factors"/>
    <property type="match status" value="1"/>
</dbReference>
<feature type="domain" description="RNA polymerase sigma factor 70 region 4 type 2" evidence="8">
    <location>
        <begin position="140"/>
        <end position="192"/>
    </location>
</feature>
<evidence type="ECO:0000256" key="3">
    <source>
        <dbReference type="ARBA" id="ARBA00023082"/>
    </source>
</evidence>
<comment type="caution">
    <text evidence="9">The sequence shown here is derived from an EMBL/GenBank/DDBJ whole genome shotgun (WGS) entry which is preliminary data.</text>
</comment>
<evidence type="ECO:0000256" key="1">
    <source>
        <dbReference type="ARBA" id="ARBA00010641"/>
    </source>
</evidence>
<dbReference type="PANTHER" id="PTHR43133">
    <property type="entry name" value="RNA POLYMERASE ECF-TYPE SIGMA FACTO"/>
    <property type="match status" value="1"/>
</dbReference>
<evidence type="ECO:0000313" key="9">
    <source>
        <dbReference type="EMBL" id="RJP17144.1"/>
    </source>
</evidence>
<dbReference type="GO" id="GO:0016987">
    <property type="term" value="F:sigma factor activity"/>
    <property type="evidence" value="ECO:0007669"/>
    <property type="project" value="UniProtKB-KW"/>
</dbReference>
<dbReference type="InterPro" id="IPR013249">
    <property type="entry name" value="RNA_pol_sigma70_r4_t2"/>
</dbReference>
<keyword evidence="4" id="KW-0238">DNA-binding</keyword>
<dbReference type="AlphaFoldDB" id="A0A3A4NN38"/>
<evidence type="ECO:0000256" key="5">
    <source>
        <dbReference type="ARBA" id="ARBA00023163"/>
    </source>
</evidence>
<dbReference type="Gene3D" id="1.10.1740.10">
    <property type="match status" value="1"/>
</dbReference>
<dbReference type="InterPro" id="IPR036388">
    <property type="entry name" value="WH-like_DNA-bd_sf"/>
</dbReference>
<dbReference type="NCBIfam" id="NF009166">
    <property type="entry name" value="PRK12513.1"/>
    <property type="match status" value="1"/>
</dbReference>
<dbReference type="EMBL" id="QZKU01000119">
    <property type="protein sequence ID" value="RJP17144.1"/>
    <property type="molecule type" value="Genomic_DNA"/>
</dbReference>
<feature type="domain" description="RNA polymerase sigma-70 region 2" evidence="7">
    <location>
        <begin position="31"/>
        <end position="97"/>
    </location>
</feature>
<name>A0A3A4NN38_ABYX5</name>
<dbReference type="Pfam" id="PF04542">
    <property type="entry name" value="Sigma70_r2"/>
    <property type="match status" value="1"/>
</dbReference>
<dbReference type="PANTHER" id="PTHR43133:SF8">
    <property type="entry name" value="RNA POLYMERASE SIGMA FACTOR HI_1459-RELATED"/>
    <property type="match status" value="1"/>
</dbReference>
<dbReference type="CDD" id="cd06171">
    <property type="entry name" value="Sigma70_r4"/>
    <property type="match status" value="1"/>
</dbReference>
<evidence type="ECO:0000256" key="6">
    <source>
        <dbReference type="SAM" id="MobiDB-lite"/>
    </source>
</evidence>
<dbReference type="InterPro" id="IPR007627">
    <property type="entry name" value="RNA_pol_sigma70_r2"/>
</dbReference>
<proteinExistence type="inferred from homology"/>
<evidence type="ECO:0000256" key="2">
    <source>
        <dbReference type="ARBA" id="ARBA00023015"/>
    </source>
</evidence>
<dbReference type="InterPro" id="IPR013325">
    <property type="entry name" value="RNA_pol_sigma_r2"/>
</dbReference>
<dbReference type="Proteomes" id="UP000265882">
    <property type="component" value="Unassembled WGS sequence"/>
</dbReference>
<dbReference type="Pfam" id="PF08281">
    <property type="entry name" value="Sigma70_r4_2"/>
    <property type="match status" value="1"/>
</dbReference>
<protein>
    <submittedName>
        <fullName evidence="9">RNA polymerase sigma factor</fullName>
    </submittedName>
</protein>
<dbReference type="GO" id="GO:0003677">
    <property type="term" value="F:DNA binding"/>
    <property type="evidence" value="ECO:0007669"/>
    <property type="project" value="UniProtKB-KW"/>
</dbReference>
<keyword evidence="2" id="KW-0805">Transcription regulation</keyword>
<keyword evidence="3" id="KW-0731">Sigma factor</keyword>
<dbReference type="NCBIfam" id="TIGR02937">
    <property type="entry name" value="sigma70-ECF"/>
    <property type="match status" value="1"/>
</dbReference>
<dbReference type="InterPro" id="IPR013324">
    <property type="entry name" value="RNA_pol_sigma_r3/r4-like"/>
</dbReference>
<dbReference type="SUPFAM" id="SSF88659">
    <property type="entry name" value="Sigma3 and sigma4 domains of RNA polymerase sigma factors"/>
    <property type="match status" value="1"/>
</dbReference>
<evidence type="ECO:0000313" key="10">
    <source>
        <dbReference type="Proteomes" id="UP000265882"/>
    </source>
</evidence>